<comment type="caution">
    <text evidence="6">The sequence shown here is derived from an EMBL/GenBank/DDBJ whole genome shotgun (WGS) entry which is preliminary data.</text>
</comment>
<dbReference type="EMBL" id="JANBPT010000377">
    <property type="protein sequence ID" value="KAJ1922724.1"/>
    <property type="molecule type" value="Genomic_DNA"/>
</dbReference>
<reference evidence="6" key="1">
    <citation type="submission" date="2022-07" db="EMBL/GenBank/DDBJ databases">
        <title>Phylogenomic reconstructions and comparative analyses of Kickxellomycotina fungi.</title>
        <authorList>
            <person name="Reynolds N.K."/>
            <person name="Stajich J.E."/>
            <person name="Barry K."/>
            <person name="Grigoriev I.V."/>
            <person name="Crous P."/>
            <person name="Smith M.E."/>
        </authorList>
    </citation>
    <scope>NUCLEOTIDE SEQUENCE</scope>
    <source>
        <strain evidence="6">RSA 861</strain>
    </source>
</reference>
<sequence>MRPPRPHLEHRPRRWASGSAEWLVSIPIVVLTFLFYTPVVQAQSANRGCYSLANSKYCGTGFGSYQLSQFTQVGGEMVSNVVQFDRALDKYFGSRADLADTNTELGCTKWDGQGAPRYRISYLCRSLLANAASQQCNLGVSPPALCKDTCLTYTDGWKPIITNSTACPNQAMSKIIWNDLVSSCSSPYYSGSSTNQCVDGAANEDSTCGFTPNQTADICAYCSGSASGQDACCRKAIPTFNCPSNGQTSDDDDDGNQDDADSDDDDGNAKGRMSPGRIAAIVVPSVLGGLLLLALLALLLHRRRKVAAEKNELFPHVLGNGGTPSGPSSSQRLLGVGAGIAGAATTAAALAANNASTESFEPVQCRVVYPFTPRMDDELQLTPGDVLLLIKIFDDGWAVANNLTTGREGAIPLVCVTPYQTEGVHMAADSGTDAVAAAGPAAGTPSRGLGSHDDLTSSPNTSPNGTYGSRAGTVPMENLSADEIERSLTSLNASAAAIAAAVSAVTSSHGSIASRSNGAVHDSQLPRRSSSRRPKNRGGATPAVAPIPEGDESVHGGVSLPPPTQRSPPNYGMDSKSFHGSRGSM</sequence>
<accession>A0A9W8DS99</accession>
<feature type="transmembrane region" description="Helical" evidence="4">
    <location>
        <begin position="20"/>
        <end position="39"/>
    </location>
</feature>
<keyword evidence="4" id="KW-1133">Transmembrane helix</keyword>
<feature type="compositionally biased region" description="Polar residues" evidence="3">
    <location>
        <begin position="456"/>
        <end position="467"/>
    </location>
</feature>
<evidence type="ECO:0000256" key="3">
    <source>
        <dbReference type="SAM" id="MobiDB-lite"/>
    </source>
</evidence>
<dbReference type="SUPFAM" id="SSF50044">
    <property type="entry name" value="SH3-domain"/>
    <property type="match status" value="1"/>
</dbReference>
<dbReference type="Pfam" id="PF14604">
    <property type="entry name" value="SH3_9"/>
    <property type="match status" value="1"/>
</dbReference>
<dbReference type="SMART" id="SM00326">
    <property type="entry name" value="SH3"/>
    <property type="match status" value="1"/>
</dbReference>
<dbReference type="AlphaFoldDB" id="A0A9W8DS99"/>
<dbReference type="Gene3D" id="2.30.30.40">
    <property type="entry name" value="SH3 Domains"/>
    <property type="match status" value="1"/>
</dbReference>
<feature type="domain" description="SH3" evidence="5">
    <location>
        <begin position="360"/>
        <end position="421"/>
    </location>
</feature>
<evidence type="ECO:0000256" key="1">
    <source>
        <dbReference type="ARBA" id="ARBA00022443"/>
    </source>
</evidence>
<dbReference type="OrthoDB" id="5340910at2759"/>
<gene>
    <name evidence="6" type="ORF">IWQ60_006347</name>
</gene>
<keyword evidence="4" id="KW-0812">Transmembrane</keyword>
<organism evidence="6 7">
    <name type="scientific">Tieghemiomyces parasiticus</name>
    <dbReference type="NCBI Taxonomy" id="78921"/>
    <lineage>
        <taxon>Eukaryota</taxon>
        <taxon>Fungi</taxon>
        <taxon>Fungi incertae sedis</taxon>
        <taxon>Zoopagomycota</taxon>
        <taxon>Kickxellomycotina</taxon>
        <taxon>Dimargaritomycetes</taxon>
        <taxon>Dimargaritales</taxon>
        <taxon>Dimargaritaceae</taxon>
        <taxon>Tieghemiomyces</taxon>
    </lineage>
</organism>
<evidence type="ECO:0000256" key="4">
    <source>
        <dbReference type="SAM" id="Phobius"/>
    </source>
</evidence>
<protein>
    <recommendedName>
        <fullName evidence="5">SH3 domain-containing protein</fullName>
    </recommendedName>
</protein>
<proteinExistence type="predicted"/>
<evidence type="ECO:0000259" key="5">
    <source>
        <dbReference type="PROSITE" id="PS50002"/>
    </source>
</evidence>
<feature type="compositionally biased region" description="Acidic residues" evidence="3">
    <location>
        <begin position="249"/>
        <end position="266"/>
    </location>
</feature>
<dbReference type="InterPro" id="IPR001452">
    <property type="entry name" value="SH3_domain"/>
</dbReference>
<dbReference type="Proteomes" id="UP001150569">
    <property type="component" value="Unassembled WGS sequence"/>
</dbReference>
<feature type="transmembrane region" description="Helical" evidence="4">
    <location>
        <begin position="278"/>
        <end position="300"/>
    </location>
</feature>
<feature type="region of interest" description="Disordered" evidence="3">
    <location>
        <begin position="510"/>
        <end position="585"/>
    </location>
</feature>
<evidence type="ECO:0000313" key="7">
    <source>
        <dbReference type="Proteomes" id="UP001150569"/>
    </source>
</evidence>
<feature type="region of interest" description="Disordered" evidence="3">
    <location>
        <begin position="244"/>
        <end position="273"/>
    </location>
</feature>
<keyword evidence="1 2" id="KW-0728">SH3 domain</keyword>
<evidence type="ECO:0000256" key="2">
    <source>
        <dbReference type="PROSITE-ProRule" id="PRU00192"/>
    </source>
</evidence>
<evidence type="ECO:0000313" key="6">
    <source>
        <dbReference type="EMBL" id="KAJ1922724.1"/>
    </source>
</evidence>
<dbReference type="InterPro" id="IPR036028">
    <property type="entry name" value="SH3-like_dom_sf"/>
</dbReference>
<feature type="region of interest" description="Disordered" evidence="3">
    <location>
        <begin position="436"/>
        <end position="473"/>
    </location>
</feature>
<dbReference type="PROSITE" id="PS50002">
    <property type="entry name" value="SH3"/>
    <property type="match status" value="1"/>
</dbReference>
<keyword evidence="7" id="KW-1185">Reference proteome</keyword>
<name>A0A9W8DS99_9FUNG</name>
<keyword evidence="4" id="KW-0472">Membrane</keyword>